<name>A0A1X9SUD0_9BACT</name>
<sequence length="172" mass="19420">MYKWKDGFKPDICDKDKQCRYMLGKKGKNTLICIGANPSVASGGECDATMNNLCSILQNNGYDGFVMLNLYPLIATNPSDLANFDEKIHKSNLEKIKAILAEYKNSDILLCYGVVLKKRKYLQKCLDDILSLCSSRNIKCLDAITKDGYPPHPSRKSNKIKIIDFEIKNDNK</sequence>
<proteinExistence type="predicted"/>
<dbReference type="AlphaFoldDB" id="A0A1X9SUD0"/>
<dbReference type="Pfam" id="PF07799">
    <property type="entry name" value="DUF1643"/>
    <property type="match status" value="1"/>
</dbReference>
<evidence type="ECO:0000313" key="2">
    <source>
        <dbReference type="Proteomes" id="UP000194309"/>
    </source>
</evidence>
<accession>A0A1X9SUD0</accession>
<dbReference type="EMBL" id="CP018788">
    <property type="protein sequence ID" value="ARQ99844.1"/>
    <property type="molecule type" value="Genomic_DNA"/>
</dbReference>
<dbReference type="InterPro" id="IPR012441">
    <property type="entry name" value="DUF1643"/>
</dbReference>
<dbReference type="KEGG" id="cdev:CIGN_1609"/>
<evidence type="ECO:0000313" key="1">
    <source>
        <dbReference type="EMBL" id="ARQ99844.1"/>
    </source>
</evidence>
<keyword evidence="2" id="KW-1185">Reference proteome</keyword>
<organism evidence="1 2">
    <name type="scientific">Campylobacter devanensis</name>
    <dbReference type="NCBI Taxonomy" id="3161138"/>
    <lineage>
        <taxon>Bacteria</taxon>
        <taxon>Pseudomonadati</taxon>
        <taxon>Campylobacterota</taxon>
        <taxon>Epsilonproteobacteria</taxon>
        <taxon>Campylobacterales</taxon>
        <taxon>Campylobacteraceae</taxon>
        <taxon>Campylobacter</taxon>
    </lineage>
</organism>
<protein>
    <submittedName>
        <fullName evidence="1">DUF1643 domain protein</fullName>
    </submittedName>
</protein>
<accession>A0A381DBK7</accession>
<gene>
    <name evidence="1" type="ORF">CIGN_1609</name>
</gene>
<dbReference type="STRING" id="1660064.CIGN_1609"/>
<dbReference type="Proteomes" id="UP000194309">
    <property type="component" value="Chromosome"/>
</dbReference>
<reference evidence="1 2" key="1">
    <citation type="journal article" date="2017" name="Genome Biol. Evol.">
        <title>Comparative Genomic Analysis Identifies a Campylobacter Clade Deficient in Selenium Metabolism.</title>
        <authorList>
            <person name="Miller W.G."/>
            <person name="Yee E."/>
            <person name="Lopes B.S."/>
            <person name="Chapman M.H."/>
            <person name="Huynh S."/>
            <person name="Bono J.L."/>
            <person name="Parker C.T."/>
            <person name="Strachan N.J.C."/>
            <person name="Forbes K.J."/>
        </authorList>
    </citation>
    <scope>NUCLEOTIDE SEQUENCE [LARGE SCALE GENOMIC DNA]</scope>
    <source>
        <strain evidence="1 2">NCTC 13003</strain>
    </source>
</reference>
<dbReference type="OrthoDB" id="9807577at2"/>